<dbReference type="VEuPathDB" id="VectorBase:ASIC016209"/>
<evidence type="ECO:0000313" key="4">
    <source>
        <dbReference type="Proteomes" id="UP000030765"/>
    </source>
</evidence>
<feature type="compositionally biased region" description="Basic and acidic residues" evidence="1">
    <location>
        <begin position="25"/>
        <end position="36"/>
    </location>
</feature>
<gene>
    <name evidence="2" type="ORF">ZHAS_00016209</name>
</gene>
<sequence length="106" mass="11796">MEMRDGDEGECFCILKGRPMGDVLPIDRSETSGEKSTHHKRTPTCGCWTAGEKCASDQPNRAAATRCRPTVTVARWMAKVVVVERIGRTEKENEKPRHSHGQCLQG</sequence>
<feature type="region of interest" description="Disordered" evidence="1">
    <location>
        <begin position="86"/>
        <end position="106"/>
    </location>
</feature>
<dbReference type="AlphaFoldDB" id="A0A084WD51"/>
<organism evidence="2">
    <name type="scientific">Anopheles sinensis</name>
    <name type="common">Mosquito</name>
    <dbReference type="NCBI Taxonomy" id="74873"/>
    <lineage>
        <taxon>Eukaryota</taxon>
        <taxon>Metazoa</taxon>
        <taxon>Ecdysozoa</taxon>
        <taxon>Arthropoda</taxon>
        <taxon>Hexapoda</taxon>
        <taxon>Insecta</taxon>
        <taxon>Pterygota</taxon>
        <taxon>Neoptera</taxon>
        <taxon>Endopterygota</taxon>
        <taxon>Diptera</taxon>
        <taxon>Nematocera</taxon>
        <taxon>Culicoidea</taxon>
        <taxon>Culicidae</taxon>
        <taxon>Anophelinae</taxon>
        <taxon>Anopheles</taxon>
    </lineage>
</organism>
<reference evidence="2 4" key="1">
    <citation type="journal article" date="2014" name="BMC Genomics">
        <title>Genome sequence of Anopheles sinensis provides insight into genetics basis of mosquito competence for malaria parasites.</title>
        <authorList>
            <person name="Zhou D."/>
            <person name="Zhang D."/>
            <person name="Ding G."/>
            <person name="Shi L."/>
            <person name="Hou Q."/>
            <person name="Ye Y."/>
            <person name="Xu Y."/>
            <person name="Zhou H."/>
            <person name="Xiong C."/>
            <person name="Li S."/>
            <person name="Yu J."/>
            <person name="Hong S."/>
            <person name="Yu X."/>
            <person name="Zou P."/>
            <person name="Chen C."/>
            <person name="Chang X."/>
            <person name="Wang W."/>
            <person name="Lv Y."/>
            <person name="Sun Y."/>
            <person name="Ma L."/>
            <person name="Shen B."/>
            <person name="Zhu C."/>
        </authorList>
    </citation>
    <scope>NUCLEOTIDE SEQUENCE [LARGE SCALE GENOMIC DNA]</scope>
</reference>
<dbReference type="Proteomes" id="UP000030765">
    <property type="component" value="Unassembled WGS sequence"/>
</dbReference>
<dbReference type="EMBL" id="ATLV01022934">
    <property type="status" value="NOT_ANNOTATED_CDS"/>
    <property type="molecule type" value="Genomic_DNA"/>
</dbReference>
<dbReference type="EMBL" id="KE525338">
    <property type="protein sequence ID" value="KFB48145.1"/>
    <property type="molecule type" value="Genomic_DNA"/>
</dbReference>
<protein>
    <submittedName>
        <fullName evidence="2 3">Uncharacterized protein</fullName>
    </submittedName>
</protein>
<reference evidence="3" key="2">
    <citation type="submission" date="2020-05" db="UniProtKB">
        <authorList>
            <consortium name="EnsemblMetazoa"/>
        </authorList>
    </citation>
    <scope>IDENTIFICATION</scope>
</reference>
<evidence type="ECO:0000313" key="2">
    <source>
        <dbReference type="EMBL" id="KFB48145.1"/>
    </source>
</evidence>
<name>A0A084WD51_ANOSI</name>
<accession>A0A084WD51</accession>
<feature type="region of interest" description="Disordered" evidence="1">
    <location>
        <begin position="23"/>
        <end position="43"/>
    </location>
</feature>
<keyword evidence="4" id="KW-1185">Reference proteome</keyword>
<proteinExistence type="predicted"/>
<evidence type="ECO:0000313" key="3">
    <source>
        <dbReference type="EnsemblMetazoa" id="ASIC016209-PA"/>
    </source>
</evidence>
<dbReference type="EnsemblMetazoa" id="ASIC016209-RA">
    <property type="protein sequence ID" value="ASIC016209-PA"/>
    <property type="gene ID" value="ASIC016209"/>
</dbReference>
<feature type="compositionally biased region" description="Basic and acidic residues" evidence="1">
    <location>
        <begin position="86"/>
        <end position="96"/>
    </location>
</feature>
<evidence type="ECO:0000256" key="1">
    <source>
        <dbReference type="SAM" id="MobiDB-lite"/>
    </source>
</evidence>